<protein>
    <recommendedName>
        <fullName evidence="4">PSI-F</fullName>
    </recommendedName>
</protein>
<proteinExistence type="predicted"/>
<evidence type="ECO:0000313" key="3">
    <source>
        <dbReference type="Proteomes" id="UP000649617"/>
    </source>
</evidence>
<keyword evidence="3" id="KW-1185">Reference proteome</keyword>
<name>A0A812SYC9_SYMPI</name>
<evidence type="ECO:0008006" key="4">
    <source>
        <dbReference type="Google" id="ProtNLM"/>
    </source>
</evidence>
<organism evidence="2 3">
    <name type="scientific">Symbiodinium pilosum</name>
    <name type="common">Dinoflagellate</name>
    <dbReference type="NCBI Taxonomy" id="2952"/>
    <lineage>
        <taxon>Eukaryota</taxon>
        <taxon>Sar</taxon>
        <taxon>Alveolata</taxon>
        <taxon>Dinophyceae</taxon>
        <taxon>Suessiales</taxon>
        <taxon>Symbiodiniaceae</taxon>
        <taxon>Symbiodinium</taxon>
    </lineage>
</organism>
<evidence type="ECO:0000256" key="1">
    <source>
        <dbReference type="SAM" id="SignalP"/>
    </source>
</evidence>
<dbReference type="Proteomes" id="UP000649617">
    <property type="component" value="Unassembled WGS sequence"/>
</dbReference>
<comment type="caution">
    <text evidence="2">The sequence shown here is derived from an EMBL/GenBank/DDBJ whole genome shotgun (WGS) entry which is preliminary data.</text>
</comment>
<feature type="chain" id="PRO_5032695346" description="PSI-F" evidence="1">
    <location>
        <begin position="19"/>
        <end position="135"/>
    </location>
</feature>
<feature type="signal peptide" evidence="1">
    <location>
        <begin position="1"/>
        <end position="18"/>
    </location>
</feature>
<keyword evidence="1" id="KW-0732">Signal</keyword>
<evidence type="ECO:0000313" key="2">
    <source>
        <dbReference type="EMBL" id="CAE7495727.1"/>
    </source>
</evidence>
<dbReference type="AlphaFoldDB" id="A0A812SYC9"/>
<accession>A0A812SYC9</accession>
<sequence>MSAARCMLLSMLAVTVMPGVFVTPPSGQVSKPCIRGSNISRIERSEPRSNAGAMVMAVMAGVMVAIASPASSWAEDAAPAADPKAARRAQVVEELKKEQAKLKVAPTKQERLEASKKQLQEYAKTAVLDDADVAK</sequence>
<dbReference type="EMBL" id="CAJNIZ010026883">
    <property type="protein sequence ID" value="CAE7495727.1"/>
    <property type="molecule type" value="Genomic_DNA"/>
</dbReference>
<reference evidence="2" key="1">
    <citation type="submission" date="2021-02" db="EMBL/GenBank/DDBJ databases">
        <authorList>
            <person name="Dougan E. K."/>
            <person name="Rhodes N."/>
            <person name="Thang M."/>
            <person name="Chan C."/>
        </authorList>
    </citation>
    <scope>NUCLEOTIDE SEQUENCE</scope>
</reference>
<gene>
    <name evidence="2" type="ORF">SPIL2461_LOCUS12791</name>
</gene>